<organism evidence="3 4">
    <name type="scientific">Paenibacillus wenxiniae</name>
    <dbReference type="NCBI Taxonomy" id="1636843"/>
    <lineage>
        <taxon>Bacteria</taxon>
        <taxon>Bacillati</taxon>
        <taxon>Bacillota</taxon>
        <taxon>Bacilli</taxon>
        <taxon>Bacillales</taxon>
        <taxon>Paenibacillaceae</taxon>
        <taxon>Paenibacillus</taxon>
    </lineage>
</organism>
<dbReference type="InterPro" id="IPR050807">
    <property type="entry name" value="TransReg_Diox_bact_type"/>
</dbReference>
<dbReference type="EMBL" id="JBHUEH010000010">
    <property type="protein sequence ID" value="MFD1884937.1"/>
    <property type="molecule type" value="Genomic_DNA"/>
</dbReference>
<keyword evidence="4" id="KW-1185">Reference proteome</keyword>
<reference evidence="4" key="1">
    <citation type="journal article" date="2019" name="Int. J. Syst. Evol. Microbiol.">
        <title>The Global Catalogue of Microorganisms (GCM) 10K type strain sequencing project: providing services to taxonomists for standard genome sequencing and annotation.</title>
        <authorList>
            <consortium name="The Broad Institute Genomics Platform"/>
            <consortium name="The Broad Institute Genome Sequencing Center for Infectious Disease"/>
            <person name="Wu L."/>
            <person name="Ma J."/>
        </authorList>
    </citation>
    <scope>NUCLEOTIDE SEQUENCE [LARGE SCALE GENOMIC DNA]</scope>
    <source>
        <strain evidence="4">CCUG 54950</strain>
    </source>
</reference>
<evidence type="ECO:0000313" key="4">
    <source>
        <dbReference type="Proteomes" id="UP001597233"/>
    </source>
</evidence>
<dbReference type="SUPFAM" id="SSF47413">
    <property type="entry name" value="lambda repressor-like DNA-binding domains"/>
    <property type="match status" value="1"/>
</dbReference>
<proteinExistence type="predicted"/>
<comment type="caution">
    <text evidence="3">The sequence shown here is derived from an EMBL/GenBank/DDBJ whole genome shotgun (WGS) entry which is preliminary data.</text>
</comment>
<dbReference type="RefSeq" id="WP_347324576.1">
    <property type="nucleotide sequence ID" value="NZ_JBCGUH010000003.1"/>
</dbReference>
<dbReference type="PROSITE" id="PS50943">
    <property type="entry name" value="HTH_CROC1"/>
    <property type="match status" value="1"/>
</dbReference>
<sequence length="113" mass="12882">MDLRHLVGTRIRAIRKVKGLTQQKLSELSGLDDAYIGSVERGERNFSIDTLEKIVKALEIQPTELFDFYSGVEELELAQREAQDNFGIMLTTLSLDQIETLVRILAELRNAFK</sequence>
<evidence type="ECO:0000259" key="2">
    <source>
        <dbReference type="PROSITE" id="PS50943"/>
    </source>
</evidence>
<dbReference type="InterPro" id="IPR001387">
    <property type="entry name" value="Cro/C1-type_HTH"/>
</dbReference>
<feature type="domain" description="HTH cro/C1-type" evidence="2">
    <location>
        <begin position="11"/>
        <end position="65"/>
    </location>
</feature>
<protein>
    <submittedName>
        <fullName evidence="3">Helix-turn-helix domain-containing protein</fullName>
    </submittedName>
</protein>
<evidence type="ECO:0000313" key="3">
    <source>
        <dbReference type="EMBL" id="MFD1884937.1"/>
    </source>
</evidence>
<dbReference type="Proteomes" id="UP001597233">
    <property type="component" value="Unassembled WGS sequence"/>
</dbReference>
<name>A0ABW4RF57_9BACL</name>
<dbReference type="PANTHER" id="PTHR46797:SF24">
    <property type="entry name" value="DNA-BINDING PHAGE PROTEIN"/>
    <property type="match status" value="1"/>
</dbReference>
<keyword evidence="1" id="KW-0238">DNA-binding</keyword>
<dbReference type="SMART" id="SM00530">
    <property type="entry name" value="HTH_XRE"/>
    <property type="match status" value="1"/>
</dbReference>
<dbReference type="Gene3D" id="1.10.260.40">
    <property type="entry name" value="lambda repressor-like DNA-binding domains"/>
    <property type="match status" value="1"/>
</dbReference>
<dbReference type="Pfam" id="PF01381">
    <property type="entry name" value="HTH_3"/>
    <property type="match status" value="1"/>
</dbReference>
<dbReference type="InterPro" id="IPR010982">
    <property type="entry name" value="Lambda_DNA-bd_dom_sf"/>
</dbReference>
<evidence type="ECO:0000256" key="1">
    <source>
        <dbReference type="ARBA" id="ARBA00023125"/>
    </source>
</evidence>
<dbReference type="PANTHER" id="PTHR46797">
    <property type="entry name" value="HTH-TYPE TRANSCRIPTIONAL REGULATOR"/>
    <property type="match status" value="1"/>
</dbReference>
<accession>A0ABW4RF57</accession>
<gene>
    <name evidence="3" type="ORF">ACFSC9_05300</name>
</gene>
<dbReference type="CDD" id="cd00093">
    <property type="entry name" value="HTH_XRE"/>
    <property type="match status" value="1"/>
</dbReference>